<protein>
    <submittedName>
        <fullName evidence="2">Uncharacterized protein</fullName>
    </submittedName>
</protein>
<dbReference type="RefSeq" id="XP_018710820.1">
    <property type="nucleotide sequence ID" value="XM_018854873.1"/>
</dbReference>
<accession>A0A1A0H8T6</accession>
<name>A0A1A0H8T6_9ASCO</name>
<sequence length="349" mass="37530">MIAQVIFCFRLINCVSEIAGLCLTGYFLVGLLLELSVQAESTTMDLNVVQIKEYYSGPFGAEPEIQNHSGNIYADFIPVHIVAASAAPHPKYSKTTETDCSFVSSPSSDGSILELSDGDTGASSVLSFNSDSKLGSSAGSSMKPAVVVDYIETDEIKRTRGILIPDNNSIFNGESKISKVETTALLPAANPDIDMESGWQVQGRKRQNCHRRTGTKVETVSRTSGKKLASGPESPVSQSSLSKNPFLVLADIDENDYQEPRPSRPHKKVPGNLELSSLENVSPGISAAMDLAVDNYEALTKNSVTNSMDIACETIDEKALGLSQDLLEGSPPDAEEDPHMGSKKSRNYC</sequence>
<evidence type="ECO:0000256" key="1">
    <source>
        <dbReference type="SAM" id="MobiDB-lite"/>
    </source>
</evidence>
<dbReference type="AlphaFoldDB" id="A0A1A0H8T6"/>
<keyword evidence="3" id="KW-1185">Reference proteome</keyword>
<dbReference type="Proteomes" id="UP000092555">
    <property type="component" value="Unassembled WGS sequence"/>
</dbReference>
<comment type="caution">
    <text evidence="2">The sequence shown here is derived from an EMBL/GenBank/DDBJ whole genome shotgun (WGS) entry which is preliminary data.</text>
</comment>
<feature type="region of interest" description="Disordered" evidence="1">
    <location>
        <begin position="199"/>
        <end position="242"/>
    </location>
</feature>
<dbReference type="EMBL" id="LXTC01000004">
    <property type="protein sequence ID" value="OBA20298.1"/>
    <property type="molecule type" value="Genomic_DNA"/>
</dbReference>
<feature type="region of interest" description="Disordered" evidence="1">
    <location>
        <begin position="322"/>
        <end position="349"/>
    </location>
</feature>
<evidence type="ECO:0000313" key="2">
    <source>
        <dbReference type="EMBL" id="OBA20298.1"/>
    </source>
</evidence>
<evidence type="ECO:0000313" key="3">
    <source>
        <dbReference type="Proteomes" id="UP000092555"/>
    </source>
</evidence>
<gene>
    <name evidence="2" type="ORF">METBIDRAFT_195843</name>
</gene>
<reference evidence="2 3" key="1">
    <citation type="submission" date="2016-05" db="EMBL/GenBank/DDBJ databases">
        <title>Comparative genomics of biotechnologically important yeasts.</title>
        <authorList>
            <consortium name="DOE Joint Genome Institute"/>
            <person name="Riley R."/>
            <person name="Haridas S."/>
            <person name="Wolfe K.H."/>
            <person name="Lopes M.R."/>
            <person name="Hittinger C.T."/>
            <person name="Goker M."/>
            <person name="Salamov A."/>
            <person name="Wisecaver J."/>
            <person name="Long T.M."/>
            <person name="Aerts A.L."/>
            <person name="Barry K."/>
            <person name="Choi C."/>
            <person name="Clum A."/>
            <person name="Coughlan A.Y."/>
            <person name="Deshpande S."/>
            <person name="Douglass A.P."/>
            <person name="Hanson S.J."/>
            <person name="Klenk H.-P."/>
            <person name="LaButti K."/>
            <person name="Lapidus A."/>
            <person name="Lindquist E."/>
            <person name="Lipzen A."/>
            <person name="Meier-kolthoff J.P."/>
            <person name="Ohm R.A."/>
            <person name="Otillar R.P."/>
            <person name="Pangilinan J."/>
            <person name="Peng Y."/>
            <person name="Rokas A."/>
            <person name="Rosa C.A."/>
            <person name="Scheuner C."/>
            <person name="Sibirny A.A."/>
            <person name="Slot J.C."/>
            <person name="Stielow J.B."/>
            <person name="Sun H."/>
            <person name="Kurtzman C.P."/>
            <person name="Blackwell M."/>
            <person name="Grigoriev I.V."/>
            <person name="Jeffries T.W."/>
        </authorList>
    </citation>
    <scope>NUCLEOTIDE SEQUENCE [LARGE SCALE GENOMIC DNA]</scope>
    <source>
        <strain evidence="2 3">NRRL YB-4993</strain>
    </source>
</reference>
<proteinExistence type="predicted"/>
<dbReference type="GeneID" id="30027849"/>
<feature type="compositionally biased region" description="Basic residues" evidence="1">
    <location>
        <begin position="203"/>
        <end position="214"/>
    </location>
</feature>
<organism evidence="2 3">
    <name type="scientific">Metschnikowia bicuspidata var. bicuspidata NRRL YB-4993</name>
    <dbReference type="NCBI Taxonomy" id="869754"/>
    <lineage>
        <taxon>Eukaryota</taxon>
        <taxon>Fungi</taxon>
        <taxon>Dikarya</taxon>
        <taxon>Ascomycota</taxon>
        <taxon>Saccharomycotina</taxon>
        <taxon>Pichiomycetes</taxon>
        <taxon>Metschnikowiaceae</taxon>
        <taxon>Metschnikowia</taxon>
    </lineage>
</organism>